<feature type="binding site" evidence="13">
    <location>
        <position position="254"/>
    </location>
    <ligand>
        <name>sn-glycerol 3-phosphate</name>
        <dbReference type="ChEBI" id="CHEBI:57597"/>
    </ligand>
</feature>
<dbReference type="GO" id="GO:0046168">
    <property type="term" value="P:glycerol-3-phosphate catabolic process"/>
    <property type="evidence" value="ECO:0007669"/>
    <property type="project" value="InterPro"/>
</dbReference>
<evidence type="ECO:0000256" key="13">
    <source>
        <dbReference type="HAMAP-Rule" id="MF_00394"/>
    </source>
</evidence>
<dbReference type="Proteomes" id="UP000564629">
    <property type="component" value="Unassembled WGS sequence"/>
</dbReference>
<dbReference type="EMBL" id="BJVQ01000016">
    <property type="protein sequence ID" value="GEL46448.1"/>
    <property type="molecule type" value="Genomic_DNA"/>
</dbReference>
<name>A0A511FF48_9CELL</name>
<feature type="binding site" evidence="13">
    <location>
        <position position="281"/>
    </location>
    <ligand>
        <name>NADPH</name>
        <dbReference type="ChEBI" id="CHEBI:57783"/>
    </ligand>
</feature>
<feature type="domain" description="Glycerol-3-phosphate dehydrogenase NAD-dependent N-terminal" evidence="18">
    <location>
        <begin position="5"/>
        <end position="158"/>
    </location>
</feature>
<dbReference type="GO" id="GO:0006650">
    <property type="term" value="P:glycerophospholipid metabolic process"/>
    <property type="evidence" value="ECO:0007669"/>
    <property type="project" value="UniProtKB-UniRule"/>
</dbReference>
<feature type="binding site" evidence="16">
    <location>
        <begin position="8"/>
        <end position="13"/>
    </location>
    <ligand>
        <name>NAD(+)</name>
        <dbReference type="ChEBI" id="CHEBI:57540"/>
    </ligand>
</feature>
<comment type="catalytic activity">
    <reaction evidence="9">
        <text>sn-glycerol 3-phosphate + NADP(+) = dihydroxyacetone phosphate + NADPH + H(+)</text>
        <dbReference type="Rhea" id="RHEA:11096"/>
        <dbReference type="ChEBI" id="CHEBI:15378"/>
        <dbReference type="ChEBI" id="CHEBI:57597"/>
        <dbReference type="ChEBI" id="CHEBI:57642"/>
        <dbReference type="ChEBI" id="CHEBI:57783"/>
        <dbReference type="ChEBI" id="CHEBI:58349"/>
        <dbReference type="EC" id="1.1.1.94"/>
    </reaction>
    <physiologicalReaction direction="right-to-left" evidence="9">
        <dbReference type="Rhea" id="RHEA:11098"/>
    </physiologicalReaction>
</comment>
<comment type="caution">
    <text evidence="13">Lacks conserved residue(s) required for the propagation of feature annotation.</text>
</comment>
<dbReference type="EMBL" id="JACHDN010000001">
    <property type="protein sequence ID" value="MBB5471609.1"/>
    <property type="molecule type" value="Genomic_DNA"/>
</dbReference>
<dbReference type="PANTHER" id="PTHR11728">
    <property type="entry name" value="GLYCEROL-3-PHOSPHATE DEHYDROGENASE"/>
    <property type="match status" value="1"/>
</dbReference>
<dbReference type="GO" id="GO:0046167">
    <property type="term" value="P:glycerol-3-phosphate biosynthetic process"/>
    <property type="evidence" value="ECO:0007669"/>
    <property type="project" value="UniProtKB-UniRule"/>
</dbReference>
<evidence type="ECO:0000313" key="21">
    <source>
        <dbReference type="EMBL" id="MBB5471609.1"/>
    </source>
</evidence>
<keyword evidence="13" id="KW-0547">Nucleotide-binding</keyword>
<protein>
    <recommendedName>
        <fullName evidence="11 13">Glycerol-3-phosphate dehydrogenase [NAD(P)+]</fullName>
        <ecNumber evidence="10 13">1.1.1.94</ecNumber>
    </recommendedName>
    <alternativeName>
        <fullName evidence="13">NAD(P)(+)-dependent glycerol-3-phosphate dehydrogenase</fullName>
    </alternativeName>
    <alternativeName>
        <fullName evidence="12 13">NAD(P)H-dependent dihydroxyacetone-phosphate reductase</fullName>
    </alternativeName>
</protein>
<feature type="binding site" evidence="15">
    <location>
        <position position="106"/>
    </location>
    <ligand>
        <name>substrate</name>
    </ligand>
</feature>
<reference evidence="21 23" key="2">
    <citation type="submission" date="2020-08" db="EMBL/GenBank/DDBJ databases">
        <title>Sequencing the genomes of 1000 actinobacteria strains.</title>
        <authorList>
            <person name="Klenk H.-P."/>
        </authorList>
    </citation>
    <scope>NUCLEOTIDE SEQUENCE [LARGE SCALE GENOMIC DNA]</scope>
    <source>
        <strain evidence="21 23">DSM 9581</strain>
    </source>
</reference>
<evidence type="ECO:0000256" key="9">
    <source>
        <dbReference type="ARBA" id="ARBA00052716"/>
    </source>
</evidence>
<evidence type="ECO:0000256" key="12">
    <source>
        <dbReference type="ARBA" id="ARBA00080511"/>
    </source>
</evidence>
<evidence type="ECO:0000256" key="17">
    <source>
        <dbReference type="RuleBase" id="RU000437"/>
    </source>
</evidence>
<feature type="binding site" evidence="13">
    <location>
        <position position="12"/>
    </location>
    <ligand>
        <name>NADPH</name>
        <dbReference type="ChEBI" id="CHEBI:57783"/>
    </ligand>
</feature>
<dbReference type="NCBIfam" id="NF000940">
    <property type="entry name" value="PRK00094.1-2"/>
    <property type="match status" value="1"/>
</dbReference>
<dbReference type="GO" id="GO:0005975">
    <property type="term" value="P:carbohydrate metabolic process"/>
    <property type="evidence" value="ECO:0007669"/>
    <property type="project" value="InterPro"/>
</dbReference>
<keyword evidence="8 13" id="KW-1208">Phospholipid metabolism</keyword>
<evidence type="ECO:0000256" key="15">
    <source>
        <dbReference type="PIRSR" id="PIRSR000114-2"/>
    </source>
</evidence>
<keyword evidence="13" id="KW-0963">Cytoplasm</keyword>
<dbReference type="Gene3D" id="1.10.1040.10">
    <property type="entry name" value="N-(1-d-carboxylethyl)-l-norvaline Dehydrogenase, domain 2"/>
    <property type="match status" value="1"/>
</dbReference>
<accession>A0A511FF48</accession>
<feature type="binding site" evidence="13">
    <location>
        <position position="256"/>
    </location>
    <ligand>
        <name>sn-glycerol 3-phosphate</name>
        <dbReference type="ChEBI" id="CHEBI:57597"/>
    </ligand>
</feature>
<dbReference type="FunFam" id="1.10.1040.10:FF:000001">
    <property type="entry name" value="Glycerol-3-phosphate dehydrogenase [NAD(P)+]"/>
    <property type="match status" value="1"/>
</dbReference>
<keyword evidence="7 13" id="KW-0594">Phospholipid biosynthesis</keyword>
<dbReference type="InterPro" id="IPR011128">
    <property type="entry name" value="G3P_DH_NAD-dep_N"/>
</dbReference>
<evidence type="ECO:0000256" key="2">
    <source>
        <dbReference type="ARBA" id="ARBA00022516"/>
    </source>
</evidence>
<dbReference type="SUPFAM" id="SSF51735">
    <property type="entry name" value="NAD(P)-binding Rossmann-fold domains"/>
    <property type="match status" value="1"/>
</dbReference>
<comment type="pathway">
    <text evidence="13">Membrane lipid metabolism; glycerophospholipid metabolism.</text>
</comment>
<dbReference type="InterPro" id="IPR006109">
    <property type="entry name" value="G3P_DH_NAD-dep_C"/>
</dbReference>
<keyword evidence="5 13" id="KW-0520">NAD</keyword>
<evidence type="ECO:0000256" key="8">
    <source>
        <dbReference type="ARBA" id="ARBA00023264"/>
    </source>
</evidence>
<evidence type="ECO:0000313" key="23">
    <source>
        <dbReference type="Proteomes" id="UP000564629"/>
    </source>
</evidence>
<feature type="binding site" evidence="13">
    <location>
        <position position="106"/>
    </location>
    <ligand>
        <name>NADPH</name>
        <dbReference type="ChEBI" id="CHEBI:57783"/>
    </ligand>
</feature>
<dbReference type="Proteomes" id="UP000321723">
    <property type="component" value="Unassembled WGS sequence"/>
</dbReference>
<evidence type="ECO:0000256" key="1">
    <source>
        <dbReference type="ARBA" id="ARBA00011009"/>
    </source>
</evidence>
<gene>
    <name evidence="13 20" type="primary">gpsA</name>
    <name evidence="20" type="ORF">CHO01_15640</name>
    <name evidence="21" type="ORF">HNR08_000345</name>
</gene>
<feature type="binding site" evidence="13">
    <location>
        <position position="136"/>
    </location>
    <ligand>
        <name>sn-glycerol 3-phosphate</name>
        <dbReference type="ChEBI" id="CHEBI:57597"/>
    </ligand>
</feature>
<keyword evidence="3 13" id="KW-0521">NADP</keyword>
<evidence type="ECO:0000256" key="11">
    <source>
        <dbReference type="ARBA" id="ARBA00069372"/>
    </source>
</evidence>
<dbReference type="FunFam" id="3.40.50.720:FF:000019">
    <property type="entry name" value="Glycerol-3-phosphate dehydrogenase [NAD(P)+]"/>
    <property type="match status" value="1"/>
</dbReference>
<dbReference type="GO" id="GO:0051287">
    <property type="term" value="F:NAD binding"/>
    <property type="evidence" value="ECO:0007669"/>
    <property type="project" value="InterPro"/>
</dbReference>
<feature type="domain" description="Glycerol-3-phosphate dehydrogenase NAD-dependent C-terminal" evidence="19">
    <location>
        <begin position="180"/>
        <end position="318"/>
    </location>
</feature>
<comment type="catalytic activity">
    <reaction evidence="13">
        <text>sn-glycerol 3-phosphate + NAD(+) = dihydroxyacetone phosphate + NADH + H(+)</text>
        <dbReference type="Rhea" id="RHEA:11092"/>
        <dbReference type="ChEBI" id="CHEBI:15378"/>
        <dbReference type="ChEBI" id="CHEBI:57540"/>
        <dbReference type="ChEBI" id="CHEBI:57597"/>
        <dbReference type="ChEBI" id="CHEBI:57642"/>
        <dbReference type="ChEBI" id="CHEBI:57945"/>
        <dbReference type="EC" id="1.1.1.94"/>
    </reaction>
</comment>
<feature type="binding site" evidence="13">
    <location>
        <position position="255"/>
    </location>
    <ligand>
        <name>sn-glycerol 3-phosphate</name>
        <dbReference type="ChEBI" id="CHEBI:57597"/>
    </ligand>
</feature>
<keyword evidence="6 13" id="KW-0443">Lipid metabolism</keyword>
<feature type="binding site" evidence="16">
    <location>
        <position position="140"/>
    </location>
    <ligand>
        <name>NAD(+)</name>
        <dbReference type="ChEBI" id="CHEBI:57540"/>
    </ligand>
</feature>
<dbReference type="PANTHER" id="PTHR11728:SF1">
    <property type="entry name" value="GLYCEROL-3-PHOSPHATE DEHYDROGENASE [NAD(+)] 2, CHLOROPLASTIC"/>
    <property type="match status" value="1"/>
</dbReference>
<feature type="binding site" evidence="13">
    <location>
        <position position="140"/>
    </location>
    <ligand>
        <name>NADPH</name>
        <dbReference type="ChEBI" id="CHEBI:57783"/>
    </ligand>
</feature>
<dbReference type="Gene3D" id="3.40.50.720">
    <property type="entry name" value="NAD(P)-binding Rossmann-like Domain"/>
    <property type="match status" value="1"/>
</dbReference>
<feature type="binding site" evidence="13">
    <location>
        <position position="191"/>
    </location>
    <ligand>
        <name>sn-glycerol 3-phosphate</name>
        <dbReference type="ChEBI" id="CHEBI:57597"/>
    </ligand>
</feature>
<keyword evidence="22" id="KW-1185">Reference proteome</keyword>
<dbReference type="AlphaFoldDB" id="A0A511FF48"/>
<evidence type="ECO:0000313" key="22">
    <source>
        <dbReference type="Proteomes" id="UP000321723"/>
    </source>
</evidence>
<evidence type="ECO:0000256" key="10">
    <source>
        <dbReference type="ARBA" id="ARBA00066687"/>
    </source>
</evidence>
<keyword evidence="4 13" id="KW-0560">Oxidoreductase</keyword>
<feature type="active site" description="Proton acceptor" evidence="13 14">
    <location>
        <position position="191"/>
    </location>
</feature>
<dbReference type="PRINTS" id="PR00077">
    <property type="entry name" value="GPDHDRGNASE"/>
</dbReference>
<comment type="subcellular location">
    <subcellularLocation>
        <location evidence="13">Cytoplasm</location>
    </subcellularLocation>
</comment>
<dbReference type="InterPro" id="IPR013328">
    <property type="entry name" value="6PGD_dom2"/>
</dbReference>
<comment type="function">
    <text evidence="13">Catalyzes the reduction of the glycolytic intermediate dihydroxyacetone phosphate (DHAP) to sn-glycerol 3-phosphate (G3P), the key precursor for phospholipid synthesis.</text>
</comment>
<feature type="binding site" evidence="13">
    <location>
        <position position="106"/>
    </location>
    <ligand>
        <name>sn-glycerol 3-phosphate</name>
        <dbReference type="ChEBI" id="CHEBI:57597"/>
    </ligand>
</feature>
<feature type="binding site" evidence="16">
    <location>
        <position position="255"/>
    </location>
    <ligand>
        <name>NAD(+)</name>
        <dbReference type="ChEBI" id="CHEBI:57540"/>
    </ligand>
</feature>
<dbReference type="InterPro" id="IPR036291">
    <property type="entry name" value="NAD(P)-bd_dom_sf"/>
</dbReference>
<evidence type="ECO:0000256" key="16">
    <source>
        <dbReference type="PIRSR" id="PIRSR000114-3"/>
    </source>
</evidence>
<evidence type="ECO:0000313" key="20">
    <source>
        <dbReference type="EMBL" id="GEL46448.1"/>
    </source>
</evidence>
<comment type="similarity">
    <text evidence="1 13 17">Belongs to the NAD-dependent glycerol-3-phosphate dehydrogenase family.</text>
</comment>
<organism evidence="20 22">
    <name type="scientific">Cellulomonas hominis</name>
    <dbReference type="NCBI Taxonomy" id="156981"/>
    <lineage>
        <taxon>Bacteria</taxon>
        <taxon>Bacillati</taxon>
        <taxon>Actinomycetota</taxon>
        <taxon>Actinomycetes</taxon>
        <taxon>Micrococcales</taxon>
        <taxon>Cellulomonadaceae</taxon>
        <taxon>Cellulomonas</taxon>
    </lineage>
</organism>
<evidence type="ECO:0000259" key="19">
    <source>
        <dbReference type="Pfam" id="PF07479"/>
    </source>
</evidence>
<evidence type="ECO:0000256" key="3">
    <source>
        <dbReference type="ARBA" id="ARBA00022857"/>
    </source>
</evidence>
<dbReference type="OrthoDB" id="9812273at2"/>
<evidence type="ECO:0000256" key="5">
    <source>
        <dbReference type="ARBA" id="ARBA00023027"/>
    </source>
</evidence>
<comment type="caution">
    <text evidence="20">The sequence shown here is derived from an EMBL/GenBank/DDBJ whole genome shotgun (WGS) entry which is preliminary data.</text>
</comment>
<evidence type="ECO:0000256" key="14">
    <source>
        <dbReference type="PIRSR" id="PIRSR000114-1"/>
    </source>
</evidence>
<evidence type="ECO:0000256" key="4">
    <source>
        <dbReference type="ARBA" id="ARBA00023002"/>
    </source>
</evidence>
<reference evidence="20 22" key="1">
    <citation type="submission" date="2019-07" db="EMBL/GenBank/DDBJ databases">
        <title>Whole genome shotgun sequence of Cellulomonas hominis NBRC 16055.</title>
        <authorList>
            <person name="Hosoyama A."/>
            <person name="Uohara A."/>
            <person name="Ohji S."/>
            <person name="Ichikawa N."/>
        </authorList>
    </citation>
    <scope>NUCLEOTIDE SEQUENCE [LARGE SCALE GENOMIC DNA]</scope>
    <source>
        <strain evidence="20 22">NBRC 16055</strain>
    </source>
</reference>
<feature type="binding site" evidence="13">
    <location>
        <position position="244"/>
    </location>
    <ligand>
        <name>sn-glycerol 3-phosphate</name>
        <dbReference type="ChEBI" id="CHEBI:57597"/>
    </ligand>
</feature>
<evidence type="ECO:0000259" key="18">
    <source>
        <dbReference type="Pfam" id="PF01210"/>
    </source>
</evidence>
<dbReference type="RefSeq" id="WP_146836124.1">
    <property type="nucleotide sequence ID" value="NZ_BJVQ01000016.1"/>
</dbReference>
<dbReference type="InterPro" id="IPR006168">
    <property type="entry name" value="G3P_DH_NAD-dep"/>
</dbReference>
<feature type="binding site" evidence="13">
    <location>
        <position position="32"/>
    </location>
    <ligand>
        <name>NADPH</name>
        <dbReference type="ChEBI" id="CHEBI:57783"/>
    </ligand>
</feature>
<keyword evidence="2 13" id="KW-0444">Lipid biosynthesis</keyword>
<evidence type="ECO:0000256" key="6">
    <source>
        <dbReference type="ARBA" id="ARBA00023098"/>
    </source>
</evidence>
<feature type="binding site" evidence="13">
    <location>
        <position position="49"/>
    </location>
    <ligand>
        <name>NADPH</name>
        <dbReference type="ChEBI" id="CHEBI:57783"/>
    </ligand>
</feature>
<dbReference type="UniPathway" id="UPA00940"/>
<proteinExistence type="inferred from homology"/>
<dbReference type="InterPro" id="IPR008927">
    <property type="entry name" value="6-PGluconate_DH-like_C_sf"/>
</dbReference>
<dbReference type="PROSITE" id="PS00957">
    <property type="entry name" value="NAD_G3PDH"/>
    <property type="match status" value="1"/>
</dbReference>
<dbReference type="Pfam" id="PF07479">
    <property type="entry name" value="NAD_Gly3P_dh_C"/>
    <property type="match status" value="1"/>
</dbReference>
<dbReference type="SUPFAM" id="SSF48179">
    <property type="entry name" value="6-phosphogluconate dehydrogenase C-terminal domain-like"/>
    <property type="match status" value="1"/>
</dbReference>
<dbReference type="NCBIfam" id="NF000942">
    <property type="entry name" value="PRK00094.1-4"/>
    <property type="match status" value="1"/>
</dbReference>
<dbReference type="GO" id="GO:0047952">
    <property type="term" value="F:glycerol-3-phosphate dehydrogenase [NAD(P)+] activity"/>
    <property type="evidence" value="ECO:0007669"/>
    <property type="project" value="UniProtKB-UniRule"/>
</dbReference>
<dbReference type="PIRSF" id="PIRSF000114">
    <property type="entry name" value="Glycerol-3-P_dh"/>
    <property type="match status" value="1"/>
</dbReference>
<feature type="binding site" evidence="13">
    <location>
        <position position="255"/>
    </location>
    <ligand>
        <name>NADPH</name>
        <dbReference type="ChEBI" id="CHEBI:57783"/>
    </ligand>
</feature>
<dbReference type="HAMAP" id="MF_00394">
    <property type="entry name" value="NAD_Glyc3P_dehydrog"/>
    <property type="match status" value="1"/>
</dbReference>
<dbReference type="GO" id="GO:0005829">
    <property type="term" value="C:cytosol"/>
    <property type="evidence" value="ECO:0007669"/>
    <property type="project" value="TreeGrafter"/>
</dbReference>
<sequence>MTRAAVLGAGAWGTTFAAVLADAGCEVTVWGRDAAVCAEIAEHRRNERYLPGIELPAGVTADPDPVAAVAGADVVAVAVPSQSARATLAPLAGRLDPGAVAVSLMKGVELATDQRMSEVVAEALDLPAARVAVLSGPNLASEIAARQPTATVVAAADAGAAERVAAACASGYFRPYTNDDVVGVELCGAVKNVIALAVGISQGRGLGYNTMATVITRGLVEITRLGLALGARAETFPGLAGMGDLMATCASPDSRNHRLGLHIGRGMSLDEATAATGGTAEGVKSSRSVLDLAERAGVEMPITAAVVQVLHEGLPVDALAPLLLGRPRKAEGV</sequence>
<feature type="binding site" evidence="15">
    <location>
        <begin position="255"/>
        <end position="256"/>
    </location>
    <ligand>
        <name>substrate</name>
    </ligand>
</feature>
<evidence type="ECO:0000256" key="7">
    <source>
        <dbReference type="ARBA" id="ARBA00023209"/>
    </source>
</evidence>
<dbReference type="GO" id="GO:0008654">
    <property type="term" value="P:phospholipid biosynthetic process"/>
    <property type="evidence" value="ECO:0007669"/>
    <property type="project" value="UniProtKB-KW"/>
</dbReference>
<dbReference type="EC" id="1.1.1.94" evidence="10 13"/>
<dbReference type="Pfam" id="PF01210">
    <property type="entry name" value="NAD_Gly3P_dh_N"/>
    <property type="match status" value="1"/>
</dbReference>